<dbReference type="SUPFAM" id="SSF53850">
    <property type="entry name" value="Periplasmic binding protein-like II"/>
    <property type="match status" value="1"/>
</dbReference>
<dbReference type="EMBL" id="SNWN01000011">
    <property type="protein sequence ID" value="TDO20364.1"/>
    <property type="molecule type" value="Genomic_DNA"/>
</dbReference>
<comment type="caution">
    <text evidence="3">The sequence shown here is derived from an EMBL/GenBank/DDBJ whole genome shotgun (WGS) entry which is preliminary data.</text>
</comment>
<feature type="domain" description="Lipoprotein-associated type-17" evidence="2">
    <location>
        <begin position="268"/>
        <end position="351"/>
    </location>
</feature>
<sequence>MKKRKLLLGFGALSAIVTSAGIAISCGSGTDTPAQSDQTRLNAAVTAFNNAASVSANVTSNVTTKASDTTTMTLAQFTNRYPNLASAVTSRGATISNISVVSDSFDDVKGTVELSITIKVNELSKTETVTVLGFAKQALADDAAKAAYIARLLSKASVSQRTATTTTLLEATTYTTISNELFSQNFTNLNDLITASKDSTDSVINGTLTSVTLVPNSANNESASLKVTVDVTVGGSKATSSEITLLGFLASDEGVVSAIEAALKVVSAKKSNTYFVQKTVKASEATAPSVEQFKNQWPAFANKITEREATINSVAIKANSANDTEGKLTLDVNYTYKTASKTVSLDVFGFSSPIVNPAVTIQPKTARTITFPLNAKYNSEPYAFEFSASYGGNSNSANSRRLNADLFRVKATGQPIYEKNSLELLSPSQSYYQLLYADSVRITKNDGTVVTYNNDKHEIQGVATGNESSVFKSSSDPASINNPQFFSDLTGATKLQISIKKGFYWTDYNGAKTDYEVNAEDYFYSFNRTRMLEGSTRHENGGSAELDKFMIDSKNVKTRFATSDHYPNGYLYEIFSVDAKKFANKEQFLQQVDGTTYLTYESFDSKGAQFADMFGKEFIDSNEWAAAPSAYLKAKHAELHTALGYSGAAPTGIAYEMGIYSYGLTYKDVLYAGPYYVSEDNATTKVQVFKTNNQYVDKEFVNSPGSINTIQVNFDESEASIFETRLFEGFRSGDNSSLSYSQLTDTRKNDSIITSNLSYVKELQSQNLHIRGKIVTVPNKDIDGKFYNDNFTKLVFGSTISEITQGTAKTGQAMFAGSGLVFRSIIESAINWERINNIFLGVDQAQAWRSGLAPDGFIGGSDQSTSTKKTVKDYSDIVNGTFVLNTNGEIVATSVPSENKTKATVAVSGDISVQSVDYEQAKKSMKELLDKAGIANGQKVTWKMYHNTTSAVSEKLQLAYDAIIKLIKSLDDRLDVSFEISSQPADFYKYFTEGKGTTQFAGWGYDYNGLGSGIDGLLWTKNTHSLAALSLYSNDETNEFQNSFPEFTKMAKELKRAVASKEFKIGTHTLEADGTYKPKDPTLLAKLQDASKWVELTNSEAEYPATLFDGYSQKADGTWEKIDSSAQTATFHLNYQRKNTNESLVKLGQEITTLLGGYIVSVSGRFRYANIDKPTATVINTYYEFPMSPAGLRDVVDIRKN</sequence>
<evidence type="ECO:0000313" key="4">
    <source>
        <dbReference type="Proteomes" id="UP000295518"/>
    </source>
</evidence>
<dbReference type="Pfam" id="PF04200">
    <property type="entry name" value="Lipoprotein_17"/>
    <property type="match status" value="3"/>
</dbReference>
<name>A0A4R6IEG1_9MOLU</name>
<feature type="domain" description="Lipoprotein-associated type-17" evidence="2">
    <location>
        <begin position="52"/>
        <end position="136"/>
    </location>
</feature>
<dbReference type="Gene3D" id="3.10.105.10">
    <property type="entry name" value="Dipeptide-binding Protein, Domain 3"/>
    <property type="match status" value="1"/>
</dbReference>
<feature type="chain" id="PRO_5020921638" evidence="1">
    <location>
        <begin position="21"/>
        <end position="1201"/>
    </location>
</feature>
<evidence type="ECO:0000313" key="3">
    <source>
        <dbReference type="EMBL" id="TDO20364.1"/>
    </source>
</evidence>
<dbReference type="InterPro" id="IPR007326">
    <property type="entry name" value="Lipoprotein-assoc_dom"/>
</dbReference>
<feature type="domain" description="Lipoprotein-associated type-17" evidence="2">
    <location>
        <begin position="168"/>
        <end position="249"/>
    </location>
</feature>
<dbReference type="NCBIfam" id="NF045850">
    <property type="entry name" value="ABC_Mplas_LP"/>
    <property type="match status" value="1"/>
</dbReference>
<keyword evidence="4" id="KW-1185">Reference proteome</keyword>
<dbReference type="RefSeq" id="WP_094254607.1">
    <property type="nucleotide sequence ID" value="NZ_NNCE01000003.1"/>
</dbReference>
<reference evidence="3 4" key="1">
    <citation type="submission" date="2019-03" db="EMBL/GenBank/DDBJ databases">
        <title>Genomic Encyclopedia of Archaeal and Bacterial Type Strains, Phase II (KMG-II): from individual species to whole genera.</title>
        <authorList>
            <person name="Goeker M."/>
        </authorList>
    </citation>
    <scope>NUCLEOTIDE SEQUENCE [LARGE SCALE GENOMIC DNA]</scope>
    <source>
        <strain evidence="3 4">ATCC 700618</strain>
    </source>
</reference>
<organism evidence="3 4">
    <name type="scientific">Mycoplasma testudineum</name>
    <dbReference type="NCBI Taxonomy" id="244584"/>
    <lineage>
        <taxon>Bacteria</taxon>
        <taxon>Bacillati</taxon>
        <taxon>Mycoplasmatota</taxon>
        <taxon>Mollicutes</taxon>
        <taxon>Mycoplasmataceae</taxon>
        <taxon>Mycoplasma</taxon>
    </lineage>
</organism>
<protein>
    <submittedName>
        <fullName evidence="3">Lipoprotein-associated protein</fullName>
    </submittedName>
</protein>
<feature type="signal peptide" evidence="1">
    <location>
        <begin position="1"/>
        <end position="20"/>
    </location>
</feature>
<dbReference type="PROSITE" id="PS51257">
    <property type="entry name" value="PROKAR_LIPOPROTEIN"/>
    <property type="match status" value="1"/>
</dbReference>
<proteinExistence type="predicted"/>
<keyword evidence="3" id="KW-0449">Lipoprotein</keyword>
<keyword evidence="1" id="KW-0732">Signal</keyword>
<evidence type="ECO:0000259" key="2">
    <source>
        <dbReference type="Pfam" id="PF04200"/>
    </source>
</evidence>
<dbReference type="AlphaFoldDB" id="A0A4R6IEG1"/>
<dbReference type="Proteomes" id="UP000295518">
    <property type="component" value="Unassembled WGS sequence"/>
</dbReference>
<evidence type="ECO:0000256" key="1">
    <source>
        <dbReference type="SAM" id="SignalP"/>
    </source>
</evidence>
<accession>A0A4R6IEG1</accession>
<dbReference type="OrthoDB" id="395154at2"/>
<gene>
    <name evidence="3" type="ORF">EI74_0442</name>
</gene>